<evidence type="ECO:0000256" key="1">
    <source>
        <dbReference type="ARBA" id="ARBA00004502"/>
    </source>
</evidence>
<keyword evidence="3" id="KW-0551">Lipid droplet</keyword>
<comment type="subcellular location">
    <subcellularLocation>
        <location evidence="1">Lipid droplet</location>
    </subcellularLocation>
</comment>
<evidence type="ECO:0000313" key="4">
    <source>
        <dbReference type="Ensembl" id="ENSMMOP00000015490.1"/>
    </source>
</evidence>
<evidence type="ECO:0000256" key="2">
    <source>
        <dbReference type="ARBA" id="ARBA00006311"/>
    </source>
</evidence>
<reference evidence="4" key="1">
    <citation type="submission" date="2025-08" db="UniProtKB">
        <authorList>
            <consortium name="Ensembl"/>
        </authorList>
    </citation>
    <scope>IDENTIFICATION</scope>
</reference>
<comment type="similarity">
    <text evidence="2">Belongs to the perilipin family.</text>
</comment>
<dbReference type="Pfam" id="PF03036">
    <property type="entry name" value="Perilipin"/>
    <property type="match status" value="1"/>
</dbReference>
<dbReference type="PANTHER" id="PTHR14024">
    <property type="entry name" value="PERILIPIN"/>
    <property type="match status" value="1"/>
</dbReference>
<organism evidence="4 5">
    <name type="scientific">Mola mola</name>
    <name type="common">Ocean sunfish</name>
    <name type="synonym">Tetraodon mola</name>
    <dbReference type="NCBI Taxonomy" id="94237"/>
    <lineage>
        <taxon>Eukaryota</taxon>
        <taxon>Metazoa</taxon>
        <taxon>Chordata</taxon>
        <taxon>Craniata</taxon>
        <taxon>Vertebrata</taxon>
        <taxon>Euteleostomi</taxon>
        <taxon>Actinopterygii</taxon>
        <taxon>Neopterygii</taxon>
        <taxon>Teleostei</taxon>
        <taxon>Neoteleostei</taxon>
        <taxon>Acanthomorphata</taxon>
        <taxon>Eupercaria</taxon>
        <taxon>Tetraodontiformes</taxon>
        <taxon>Molidae</taxon>
        <taxon>Mola</taxon>
    </lineage>
</organism>
<proteinExistence type="inferred from homology"/>
<dbReference type="GO" id="GO:0005811">
    <property type="term" value="C:lipid droplet"/>
    <property type="evidence" value="ECO:0007669"/>
    <property type="project" value="UniProtKB-SubCell"/>
</dbReference>
<keyword evidence="5" id="KW-1185">Reference proteome</keyword>
<dbReference type="Proteomes" id="UP000261620">
    <property type="component" value="Unplaced"/>
</dbReference>
<reference evidence="4" key="2">
    <citation type="submission" date="2025-09" db="UniProtKB">
        <authorList>
            <consortium name="Ensembl"/>
        </authorList>
    </citation>
    <scope>IDENTIFICATION</scope>
</reference>
<name>A0A3Q4BAT8_MOLML</name>
<dbReference type="Ensembl" id="ENSMMOT00000015744.1">
    <property type="protein sequence ID" value="ENSMMOP00000015490.1"/>
    <property type="gene ID" value="ENSMMOG00000011812.1"/>
</dbReference>
<evidence type="ECO:0000313" key="5">
    <source>
        <dbReference type="Proteomes" id="UP000261620"/>
    </source>
</evidence>
<accession>A0A3Q4BAT8</accession>
<evidence type="ECO:0000256" key="3">
    <source>
        <dbReference type="ARBA" id="ARBA00022677"/>
    </source>
</evidence>
<sequence>MASAAVLNNQNVVERVTSLPLVSSTYGLVSSMYSNTKDTHPYIRSVCEAAELGVRSITSVVFTTASPLFDKLEPQVAVANNLACKGLDRIEKTLPILHQPSGQVFTCEKGNSSFLTVT</sequence>
<dbReference type="InterPro" id="IPR004279">
    <property type="entry name" value="Perilipin"/>
</dbReference>
<dbReference type="GO" id="GO:0010890">
    <property type="term" value="P:positive regulation of triglyceride storage"/>
    <property type="evidence" value="ECO:0007669"/>
    <property type="project" value="TreeGrafter"/>
</dbReference>
<dbReference type="AlphaFoldDB" id="A0A3Q4BAT8"/>
<dbReference type="GO" id="GO:0019915">
    <property type="term" value="P:lipid storage"/>
    <property type="evidence" value="ECO:0007669"/>
    <property type="project" value="TreeGrafter"/>
</dbReference>
<dbReference type="GO" id="GO:0005829">
    <property type="term" value="C:cytosol"/>
    <property type="evidence" value="ECO:0007669"/>
    <property type="project" value="TreeGrafter"/>
</dbReference>
<dbReference type="PANTHER" id="PTHR14024:SF25">
    <property type="entry name" value="PERILIPIN-2"/>
    <property type="match status" value="1"/>
</dbReference>
<protein>
    <submittedName>
        <fullName evidence="4">Uncharacterized protein</fullName>
    </submittedName>
</protein>